<dbReference type="Proteomes" id="UP000007718">
    <property type="component" value="Chromosome"/>
</dbReference>
<name>F0RLT8_DEIPM</name>
<keyword evidence="2" id="KW-1185">Reference proteome</keyword>
<proteinExistence type="predicted"/>
<sequence length="163" mass="18655">MDSVYYKVKKLESMGLACVAYEQTRRGKSVKYYSMTAERYEVPFNNTNNDTIEDLIVSQMTSRQEAFAKSLVNNINTNLGTSEGNPSVIVELLNGVLHTHLKATPSMEEDSTIIYWHPVFLRPKDTPSYFNEIMEITKRYSDKGLPSERIEHILGIQLVLKND</sequence>
<evidence type="ECO:0000313" key="1">
    <source>
        <dbReference type="EMBL" id="ADY25927.1"/>
    </source>
</evidence>
<gene>
    <name evidence="1" type="ordered locus">Deipr_0770</name>
</gene>
<organism evidence="1 2">
    <name type="scientific">Deinococcus proteolyticus (strain ATCC 35074 / DSM 20540 / JCM 6276 / NBRC 101906 / NCIMB 13154 / VKM Ac-1939 / CCM 2703 / MRP)</name>
    <dbReference type="NCBI Taxonomy" id="693977"/>
    <lineage>
        <taxon>Bacteria</taxon>
        <taxon>Thermotogati</taxon>
        <taxon>Deinococcota</taxon>
        <taxon>Deinococci</taxon>
        <taxon>Deinococcales</taxon>
        <taxon>Deinococcaceae</taxon>
        <taxon>Deinococcus</taxon>
    </lineage>
</organism>
<evidence type="ECO:0000313" key="2">
    <source>
        <dbReference type="Proteomes" id="UP000007718"/>
    </source>
</evidence>
<reference evidence="2" key="1">
    <citation type="submission" date="2011-02" db="EMBL/GenBank/DDBJ databases">
        <title>The complete sequence of chromosome of Deinococcus proteolyticus DSM 20540.</title>
        <authorList>
            <consortium name="US DOE Joint Genome Institute (JGI-PGF)"/>
            <person name="Lucas S."/>
            <person name="Copeland A."/>
            <person name="Lapidus A."/>
            <person name="Bruce D."/>
            <person name="Goodwin L."/>
            <person name="Pitluck S."/>
            <person name="Kyrpides N."/>
            <person name="Mavromatis K."/>
            <person name="Pagani I."/>
            <person name="Ivanova N."/>
            <person name="Ovchinnikova G."/>
            <person name="Zeytun A."/>
            <person name="Detter J.C."/>
            <person name="Han C."/>
            <person name="Land M."/>
            <person name="Hauser L."/>
            <person name="Markowitz V."/>
            <person name="Cheng J.-F."/>
            <person name="Hugenholtz P."/>
            <person name="Woyke T."/>
            <person name="Wu D."/>
            <person name="Pukall R."/>
            <person name="Steenblock K."/>
            <person name="Brambilla E."/>
            <person name="Klenk H.-P."/>
            <person name="Eisen J.A."/>
        </authorList>
    </citation>
    <scope>NUCLEOTIDE SEQUENCE [LARGE SCALE GENOMIC DNA]</scope>
    <source>
        <strain evidence="2">ATCC 35074 / DSM 20540 / JCM 6276 / NBRC 101906 / NCIMB 13154 / VKM Ac-1939 / CCM 2703 / MRP</strain>
    </source>
</reference>
<dbReference type="KEGG" id="dpt:Deipr_0770"/>
<dbReference type="EMBL" id="CP002536">
    <property type="protein sequence ID" value="ADY25927.1"/>
    <property type="molecule type" value="Genomic_DNA"/>
</dbReference>
<accession>F0RLT8</accession>
<protein>
    <submittedName>
        <fullName evidence="1">Uncharacterized protein</fullName>
    </submittedName>
</protein>
<dbReference type="HOGENOM" id="CLU_1624422_0_0_0"/>
<reference evidence="1 2" key="2">
    <citation type="journal article" date="2012" name="Stand. Genomic Sci.">
        <title>Complete genome sequence of the orange-red pigmented, radioresistant Deinococcus proteolyticus type strain (MRP(T)).</title>
        <authorList>
            <person name="Copeland A."/>
            <person name="Zeytun A."/>
            <person name="Yassawong M."/>
            <person name="Nolan M."/>
            <person name="Lucas S."/>
            <person name="Hammon N."/>
            <person name="Deshpande S."/>
            <person name="Cheng J.F."/>
            <person name="Han C."/>
            <person name="Tapia R."/>
            <person name="Goodwin L.A."/>
            <person name="Pitluck S."/>
            <person name="Mavromatis K."/>
            <person name="Liolios K."/>
            <person name="Pagani I."/>
            <person name="Ivanova N."/>
            <person name="Mikhailova N."/>
            <person name="Pati A."/>
            <person name="Chen A."/>
            <person name="Palaniappan K."/>
            <person name="Land M."/>
            <person name="Hauser L."/>
            <person name="Jeffries C.D."/>
            <person name="Brambilla E.M."/>
            <person name="Rohde M."/>
            <person name="Sikorski J."/>
            <person name="Pukall R."/>
            <person name="Goker M."/>
            <person name="Detter J.C."/>
            <person name="Woyke T."/>
            <person name="Bristow J."/>
            <person name="Eisen J.A."/>
            <person name="Markowitz V."/>
            <person name="Hugenholtz P."/>
            <person name="Kyrpides N.C."/>
            <person name="Klenk H.P."/>
            <person name="Lapidus A."/>
        </authorList>
    </citation>
    <scope>NUCLEOTIDE SEQUENCE [LARGE SCALE GENOMIC DNA]</scope>
    <source>
        <strain evidence="2">ATCC 35074 / DSM 20540 / JCM 6276 / NBRC 101906 / NCIMB 13154 / VKM Ac-1939 / CCM 2703 / MRP</strain>
    </source>
</reference>
<dbReference type="AlphaFoldDB" id="F0RLT8"/>